<dbReference type="EMBL" id="JAPZLT010000014">
    <property type="protein sequence ID" value="MCZ7911860.1"/>
    <property type="molecule type" value="Genomic_DNA"/>
</dbReference>
<organism evidence="5 6">
    <name type="scientific">Agrobacterium leguminum</name>
    <dbReference type="NCBI Taxonomy" id="2792015"/>
    <lineage>
        <taxon>Bacteria</taxon>
        <taxon>Pseudomonadati</taxon>
        <taxon>Pseudomonadota</taxon>
        <taxon>Alphaproteobacteria</taxon>
        <taxon>Hyphomicrobiales</taxon>
        <taxon>Rhizobiaceae</taxon>
        <taxon>Rhizobium/Agrobacterium group</taxon>
        <taxon>Agrobacterium</taxon>
    </lineage>
</organism>
<evidence type="ECO:0000256" key="1">
    <source>
        <dbReference type="ARBA" id="ARBA00022729"/>
    </source>
</evidence>
<feature type="chain" id="PRO_5040732459" evidence="3">
    <location>
        <begin position="22"/>
        <end position="345"/>
    </location>
</feature>
<evidence type="ECO:0000256" key="3">
    <source>
        <dbReference type="SAM" id="SignalP"/>
    </source>
</evidence>
<dbReference type="GO" id="GO:0016829">
    <property type="term" value="F:lyase activity"/>
    <property type="evidence" value="ECO:0007669"/>
    <property type="project" value="UniProtKB-KW"/>
</dbReference>
<proteinExistence type="predicted"/>
<feature type="signal peptide" evidence="3">
    <location>
        <begin position="1"/>
        <end position="21"/>
    </location>
</feature>
<accession>A0A9X3QWS1</accession>
<evidence type="ECO:0000256" key="2">
    <source>
        <dbReference type="ARBA" id="ARBA00023239"/>
    </source>
</evidence>
<keyword evidence="1 3" id="KW-0732">Signal</keyword>
<keyword evidence="2 5" id="KW-0456">Lyase</keyword>
<dbReference type="AlphaFoldDB" id="A0A9X3QWS1"/>
<comment type="caution">
    <text evidence="5">The sequence shown here is derived from an EMBL/GenBank/DDBJ whole genome shotgun (WGS) entry which is preliminary data.</text>
</comment>
<dbReference type="Pfam" id="PF05426">
    <property type="entry name" value="Alginate_lyase"/>
    <property type="match status" value="1"/>
</dbReference>
<dbReference type="RefSeq" id="WP_269832532.1">
    <property type="nucleotide sequence ID" value="NZ_JAPZLT010000014.1"/>
</dbReference>
<dbReference type="InterPro" id="IPR008929">
    <property type="entry name" value="Chondroitin_lyas"/>
</dbReference>
<reference evidence="5" key="1">
    <citation type="submission" date="2022-12" db="EMBL/GenBank/DDBJ databases">
        <title>Draft genome sequences of 22 rhizogenic Agrobacterium biovar 1 strains, the causative agent of hairy root disease.</title>
        <authorList>
            <person name="Kim N."/>
            <person name="Vargas P."/>
            <person name="Rediers H."/>
        </authorList>
    </citation>
    <scope>NUCLEOTIDE SEQUENCE</scope>
    <source>
        <strain evidence="5">ST07.17.026</strain>
    </source>
</reference>
<sequence length="345" mass="37788">MLRFALIVFSASFLFSLPMLGVGYDSGSGEVAYKTPKPNTSPAPTPTVQVKLERSGNATISNGTKETGISCGVTASQIETPPQKIATSSKYLPRDAMGSERQDASHIAVFKPIWRSILELENIKTRFGTECAMGVLRQWATAHALIDATTPDAKLTRARVLAEISGLVAAWGVAGDLDRQKPITDWLNIMADDTMVFFDVEAGPRSARNNHRYWAALALATIGSLAGDQNKIDWARQSYRIGVCQVTEDGTLPLEMQRGALARNYHLYAFRPLAGTFVTFRKIGQPLDDICSGSLERLAKAALNSVDDARLFEAATMKQQTKPPREDSYPAHLRLDTLKRDLQEG</sequence>
<evidence type="ECO:0000313" key="5">
    <source>
        <dbReference type="EMBL" id="MCZ7911860.1"/>
    </source>
</evidence>
<dbReference type="Gene3D" id="1.50.10.100">
    <property type="entry name" value="Chondroitin AC/alginate lyase"/>
    <property type="match status" value="1"/>
</dbReference>
<evidence type="ECO:0000259" key="4">
    <source>
        <dbReference type="Pfam" id="PF05426"/>
    </source>
</evidence>
<name>A0A9X3QWS1_9HYPH</name>
<dbReference type="GO" id="GO:0042597">
    <property type="term" value="C:periplasmic space"/>
    <property type="evidence" value="ECO:0007669"/>
    <property type="project" value="InterPro"/>
</dbReference>
<keyword evidence="6" id="KW-1185">Reference proteome</keyword>
<feature type="domain" description="Alginate lyase" evidence="4">
    <location>
        <begin position="174"/>
        <end position="309"/>
    </location>
</feature>
<protein>
    <submittedName>
        <fullName evidence="5">Alginate lyase family protein</fullName>
    </submittedName>
</protein>
<dbReference type="InterPro" id="IPR008397">
    <property type="entry name" value="Alginate_lyase_dom"/>
</dbReference>
<dbReference type="Proteomes" id="UP001151309">
    <property type="component" value="Unassembled WGS sequence"/>
</dbReference>
<gene>
    <name evidence="5" type="ORF">O9X94_21265</name>
</gene>
<evidence type="ECO:0000313" key="6">
    <source>
        <dbReference type="Proteomes" id="UP001151309"/>
    </source>
</evidence>
<dbReference type="SUPFAM" id="SSF48230">
    <property type="entry name" value="Chondroitin AC/alginate lyase"/>
    <property type="match status" value="1"/>
</dbReference>